<accession>A0ABQ8CA28</accession>
<evidence type="ECO:0000313" key="1">
    <source>
        <dbReference type="EMBL" id="KAH0913934.1"/>
    </source>
</evidence>
<sequence length="268" mass="30586">MSERYSKHQNIRDSEKISNVADFSDRSICFCINRFKILMWCISSLCTWVMHKKIRMKASYDRGHKAFLEWEADKRRRSQFCSVVASGYVEQTDSCNFVEKVQLKKMNHARVQEADMLLKKGSLAEIDKEMDLHCVIGWEHSVHDLSLVMPLHSVATTISSAEKSSLKSMLREVTKTDDEIKSFQIVISKSDWGGITIISACCWNKGELCGDGFALISQCQWQIQDQNGRDPLSFSSGKLYFKGERIQENTEVVVEVKSVDCVVFNSNG</sequence>
<dbReference type="Proteomes" id="UP000824890">
    <property type="component" value="Unassembled WGS sequence"/>
</dbReference>
<protein>
    <submittedName>
        <fullName evidence="1">Uncharacterized protein</fullName>
    </submittedName>
</protein>
<reference evidence="1 2" key="1">
    <citation type="submission" date="2021-05" db="EMBL/GenBank/DDBJ databases">
        <title>Genome Assembly of Synthetic Allotetraploid Brassica napus Reveals Homoeologous Exchanges between Subgenomes.</title>
        <authorList>
            <person name="Davis J.T."/>
        </authorList>
    </citation>
    <scope>NUCLEOTIDE SEQUENCE [LARGE SCALE GENOMIC DNA]</scope>
    <source>
        <strain evidence="2">cv. Da-Ae</strain>
        <tissue evidence="1">Seedling</tissue>
    </source>
</reference>
<proteinExistence type="predicted"/>
<feature type="non-terminal residue" evidence="1">
    <location>
        <position position="268"/>
    </location>
</feature>
<evidence type="ECO:0000313" key="2">
    <source>
        <dbReference type="Proteomes" id="UP000824890"/>
    </source>
</evidence>
<gene>
    <name evidence="1" type="ORF">HID58_028380</name>
</gene>
<dbReference type="EMBL" id="JAGKQM010000008">
    <property type="protein sequence ID" value="KAH0913934.1"/>
    <property type="molecule type" value="Genomic_DNA"/>
</dbReference>
<name>A0ABQ8CA28_BRANA</name>
<keyword evidence="2" id="KW-1185">Reference proteome</keyword>
<organism evidence="1 2">
    <name type="scientific">Brassica napus</name>
    <name type="common">Rape</name>
    <dbReference type="NCBI Taxonomy" id="3708"/>
    <lineage>
        <taxon>Eukaryota</taxon>
        <taxon>Viridiplantae</taxon>
        <taxon>Streptophyta</taxon>
        <taxon>Embryophyta</taxon>
        <taxon>Tracheophyta</taxon>
        <taxon>Spermatophyta</taxon>
        <taxon>Magnoliopsida</taxon>
        <taxon>eudicotyledons</taxon>
        <taxon>Gunneridae</taxon>
        <taxon>Pentapetalae</taxon>
        <taxon>rosids</taxon>
        <taxon>malvids</taxon>
        <taxon>Brassicales</taxon>
        <taxon>Brassicaceae</taxon>
        <taxon>Brassiceae</taxon>
        <taxon>Brassica</taxon>
    </lineage>
</organism>
<comment type="caution">
    <text evidence="1">The sequence shown here is derived from an EMBL/GenBank/DDBJ whole genome shotgun (WGS) entry which is preliminary data.</text>
</comment>